<evidence type="ECO:0000256" key="4">
    <source>
        <dbReference type="ARBA" id="ARBA00022771"/>
    </source>
</evidence>
<evidence type="ECO:0000256" key="1">
    <source>
        <dbReference type="ARBA" id="ARBA00010843"/>
    </source>
</evidence>
<dbReference type="InterPro" id="IPR049899">
    <property type="entry name" value="Znf_C2HC_C3H"/>
</dbReference>
<protein>
    <recommendedName>
        <fullName evidence="8">C2HC/C3H-type domain-containing protein</fullName>
    </recommendedName>
</protein>
<evidence type="ECO:0000256" key="2">
    <source>
        <dbReference type="ARBA" id="ARBA00022723"/>
    </source>
</evidence>
<dbReference type="Proteomes" id="UP000887568">
    <property type="component" value="Unplaced"/>
</dbReference>
<evidence type="ECO:0000256" key="5">
    <source>
        <dbReference type="ARBA" id="ARBA00022833"/>
    </source>
</evidence>
<comment type="similarity">
    <text evidence="1">Belongs to the ZC2HC1 family.</text>
</comment>
<evidence type="ECO:0000313" key="9">
    <source>
        <dbReference type="EnsemblMetazoa" id="XP_038075782.1"/>
    </source>
</evidence>
<keyword evidence="3" id="KW-0677">Repeat</keyword>
<dbReference type="EnsemblMetazoa" id="XM_038219854.1">
    <property type="protein sequence ID" value="XP_038075782.1"/>
    <property type="gene ID" value="LOC119743451"/>
</dbReference>
<feature type="domain" description="C2HC/C3H-type" evidence="8">
    <location>
        <begin position="13"/>
        <end position="42"/>
    </location>
</feature>
<feature type="compositionally biased region" description="Polar residues" evidence="7">
    <location>
        <begin position="236"/>
        <end position="267"/>
    </location>
</feature>
<feature type="compositionally biased region" description="Polar residues" evidence="7">
    <location>
        <begin position="438"/>
        <end position="456"/>
    </location>
</feature>
<dbReference type="RefSeq" id="XP_038075782.1">
    <property type="nucleotide sequence ID" value="XM_038219854.1"/>
</dbReference>
<dbReference type="Pfam" id="PF13913">
    <property type="entry name" value="zf-C2HC_2"/>
    <property type="match status" value="2"/>
</dbReference>
<dbReference type="GeneID" id="119743451"/>
<sequence>MEFEAFSSSGNFELQPCTTCGRKFNPDTLVKHENICRKTQLKSRQRKVFNSAKQRIADTGVSLKNLKTQPGEVQPQPIKDTHWRERHLEFVNAIRSARGAQKAIRTGGPLPPPPPPSQNPNYIGCPHCSRRFNPTAAERHIPFCAQRTKTHGTPIKPLHKRAAADVSYSSTGVRKAYDNQVVRRKSSANPYAYAQPTNDFSNMSVYSAAYGGRGPETSYRQEFRSTQANAAPKYSGYTSHQPPSPPKTTQVNNQRSTARSALSSGRNRTARPKSSVRFSDKVDVETFQTNGGDTIPSPRPPSHPPPAYPGTNGSSGYHGNQGSYRTTKASEMRLQRAQTAGNVGQGSSPRQQPMEVGGSGRPMNSTFTWRDKNSPSFETMTKLDSPGGMKPGGYTSLQNGNFSPPSPSGSSPREFTRGRSSLSNSPQSYTPPLRGGSHTPSPLTSPIDCTTPTSPGHASISPRHGAKLEAVNGGVPAPFCFQCGTQYPVQEARFCCGCGTRRAFLTPNSLS</sequence>
<feature type="domain" description="C2HC/C3H-type" evidence="8">
    <location>
        <begin position="121"/>
        <end position="150"/>
    </location>
</feature>
<keyword evidence="2" id="KW-0479">Metal-binding</keyword>
<keyword evidence="5" id="KW-0862">Zinc</keyword>
<dbReference type="PANTHER" id="PTHR13555">
    <property type="entry name" value="C2H2 ZINC FINGER CGI-62-RELATED"/>
    <property type="match status" value="1"/>
</dbReference>
<keyword evidence="10" id="KW-1185">Reference proteome</keyword>
<keyword evidence="4 6" id="KW-0863">Zinc-finger</keyword>
<feature type="compositionally biased region" description="Polar residues" evidence="7">
    <location>
        <begin position="311"/>
        <end position="327"/>
    </location>
</feature>
<feature type="region of interest" description="Disordered" evidence="7">
    <location>
        <begin position="102"/>
        <end position="121"/>
    </location>
</feature>
<name>A0A914BK07_PATMI</name>
<feature type="compositionally biased region" description="Polar residues" evidence="7">
    <location>
        <begin position="362"/>
        <end position="379"/>
    </location>
</feature>
<dbReference type="PROSITE" id="PS52027">
    <property type="entry name" value="ZF_C2HC_C3H"/>
    <property type="match status" value="2"/>
</dbReference>
<dbReference type="Gene3D" id="3.30.160.60">
    <property type="entry name" value="Classic Zinc Finger"/>
    <property type="match status" value="1"/>
</dbReference>
<feature type="compositionally biased region" description="Pro residues" evidence="7">
    <location>
        <begin position="109"/>
        <end position="118"/>
    </location>
</feature>
<dbReference type="OrthoDB" id="10066537at2759"/>
<organism evidence="9 10">
    <name type="scientific">Patiria miniata</name>
    <name type="common">Bat star</name>
    <name type="synonym">Asterina miniata</name>
    <dbReference type="NCBI Taxonomy" id="46514"/>
    <lineage>
        <taxon>Eukaryota</taxon>
        <taxon>Metazoa</taxon>
        <taxon>Echinodermata</taxon>
        <taxon>Eleutherozoa</taxon>
        <taxon>Asterozoa</taxon>
        <taxon>Asteroidea</taxon>
        <taxon>Valvatacea</taxon>
        <taxon>Valvatida</taxon>
        <taxon>Asterinidae</taxon>
        <taxon>Patiria</taxon>
    </lineage>
</organism>
<evidence type="ECO:0000259" key="8">
    <source>
        <dbReference type="PROSITE" id="PS52027"/>
    </source>
</evidence>
<dbReference type="AlphaFoldDB" id="A0A914BK07"/>
<evidence type="ECO:0000256" key="3">
    <source>
        <dbReference type="ARBA" id="ARBA00022737"/>
    </source>
</evidence>
<feature type="region of interest" description="Disordered" evidence="7">
    <location>
        <begin position="229"/>
        <end position="462"/>
    </location>
</feature>
<feature type="compositionally biased region" description="Pro residues" evidence="7">
    <location>
        <begin position="297"/>
        <end position="308"/>
    </location>
</feature>
<evidence type="ECO:0000256" key="7">
    <source>
        <dbReference type="SAM" id="MobiDB-lite"/>
    </source>
</evidence>
<dbReference type="InterPro" id="IPR026319">
    <property type="entry name" value="ZC2HC1A/B-like"/>
</dbReference>
<accession>A0A914BK07</accession>
<proteinExistence type="inferred from homology"/>
<feature type="compositionally biased region" description="Polar residues" evidence="7">
    <location>
        <begin position="336"/>
        <end position="351"/>
    </location>
</feature>
<dbReference type="PANTHER" id="PTHR13555:SF25">
    <property type="entry name" value="ZINC FINGER C2HC DOMAIN-CONTAINING PROTEIN 1A"/>
    <property type="match status" value="1"/>
</dbReference>
<reference evidence="9" key="1">
    <citation type="submission" date="2022-11" db="UniProtKB">
        <authorList>
            <consortium name="EnsemblMetazoa"/>
        </authorList>
    </citation>
    <scope>IDENTIFICATION</scope>
</reference>
<feature type="compositionally biased region" description="Polar residues" evidence="7">
    <location>
        <begin position="418"/>
        <end position="430"/>
    </location>
</feature>
<evidence type="ECO:0000256" key="6">
    <source>
        <dbReference type="PROSITE-ProRule" id="PRU01371"/>
    </source>
</evidence>
<evidence type="ECO:0000313" key="10">
    <source>
        <dbReference type="Proteomes" id="UP000887568"/>
    </source>
</evidence>
<dbReference type="GO" id="GO:0008270">
    <property type="term" value="F:zinc ion binding"/>
    <property type="evidence" value="ECO:0007669"/>
    <property type="project" value="UniProtKB-KW"/>
</dbReference>